<evidence type="ECO:0000313" key="3">
    <source>
        <dbReference type="EMBL" id="QJR79468.1"/>
    </source>
</evidence>
<accession>A0A6M4M9K1</accession>
<evidence type="ECO:0000256" key="2">
    <source>
        <dbReference type="SAM" id="Phobius"/>
    </source>
</evidence>
<dbReference type="Proteomes" id="UP000219285">
    <property type="component" value="Chromosome"/>
</dbReference>
<evidence type="ECO:0000256" key="1">
    <source>
        <dbReference type="SAM" id="MobiDB-lite"/>
    </source>
</evidence>
<evidence type="ECO:0000313" key="4">
    <source>
        <dbReference type="Proteomes" id="UP000219285"/>
    </source>
</evidence>
<feature type="compositionally biased region" description="Low complexity" evidence="1">
    <location>
        <begin position="396"/>
        <end position="409"/>
    </location>
</feature>
<dbReference type="OrthoDB" id="798937at2"/>
<organism evidence="3 4">
    <name type="scientific">Alteromonas pelagimontana</name>
    <dbReference type="NCBI Taxonomy" id="1858656"/>
    <lineage>
        <taxon>Bacteria</taxon>
        <taxon>Pseudomonadati</taxon>
        <taxon>Pseudomonadota</taxon>
        <taxon>Gammaproteobacteria</taxon>
        <taxon>Alteromonadales</taxon>
        <taxon>Alteromonadaceae</taxon>
        <taxon>Alteromonas/Salinimonas group</taxon>
        <taxon>Alteromonas</taxon>
    </lineage>
</organism>
<reference evidence="3 4" key="2">
    <citation type="submission" date="2020-04" db="EMBL/GenBank/DDBJ databases">
        <title>Complete genome sequence of Alteromonas pelagimontana 5.12T.</title>
        <authorList>
            <person name="Sinha R.K."/>
            <person name="Krishnan K.P."/>
            <person name="Kurian J.P."/>
        </authorList>
    </citation>
    <scope>NUCLEOTIDE SEQUENCE [LARGE SCALE GENOMIC DNA]</scope>
    <source>
        <strain evidence="3 4">5.12</strain>
    </source>
</reference>
<dbReference type="RefSeq" id="WP_075609203.1">
    <property type="nucleotide sequence ID" value="NZ_CP052766.1"/>
</dbReference>
<name>A0A6M4M9K1_9ALTE</name>
<keyword evidence="2" id="KW-0812">Transmembrane</keyword>
<feature type="region of interest" description="Disordered" evidence="1">
    <location>
        <begin position="383"/>
        <end position="417"/>
    </location>
</feature>
<dbReference type="InterPro" id="IPR020010">
    <property type="entry name" value="CHP03503"/>
</dbReference>
<gene>
    <name evidence="3" type="ORF">CA267_000980</name>
</gene>
<proteinExistence type="predicted"/>
<feature type="transmembrane region" description="Helical" evidence="2">
    <location>
        <begin position="427"/>
        <end position="451"/>
    </location>
</feature>
<keyword evidence="4" id="KW-1185">Reference proteome</keyword>
<dbReference type="EMBL" id="CP052766">
    <property type="protein sequence ID" value="QJR79468.1"/>
    <property type="molecule type" value="Genomic_DNA"/>
</dbReference>
<keyword evidence="2" id="KW-1133">Transmembrane helix</keyword>
<dbReference type="KEGG" id="apel:CA267_000980"/>
<dbReference type="AlphaFoldDB" id="A0A6M4M9K1"/>
<dbReference type="NCBIfam" id="TIGR03503">
    <property type="entry name" value="TIGR03503 family protein"/>
    <property type="match status" value="1"/>
</dbReference>
<protein>
    <submittedName>
        <fullName evidence="3">TIGR03503 family protein</fullName>
    </submittedName>
</protein>
<keyword evidence="2" id="KW-0472">Membrane</keyword>
<sequence length="498" mass="54593">MSVARISERSVAGLPFRQLFFGVIALGLWLSVHNAIAQGSATPTSTSSESAQVPSSPIKELGDSYHNSIKLLQNRFRVDHNVDELTLIFFRKYGSAPVVLVRPDGSKIFQSQVDGENVQWYDDATYDMIRIKNPVPGPWQAVGQVLPGSRAMVLSDVQLHAEPLPKTLFSGEILKQTAYLTNGDKPIEYEQFRDVVDLSIEFVSTNNPDFDNFGAGDALIATFEDNGRGMDEVPMDGTFTGQFNLAVTAGEWKPIFRVTTPMFTREQVDPLLRLYPNPVLLSVTMDDGVEGYHTLYIDVERDLVDINSLLVDGKVRYPNGDVDNFSLTEPGDEPREHKMVALEEGMFRVKLTAYGTTTDGRDFILDVPEYTFLGKSATPPAIEQKEEVTSPANTQAPASTSTSTDVAATVKPEETSSVDGAMSTQTLIILLAAVNGSILLVGGIGIAIVLWKRKKVAQPPQADSPSVTLTEKGESNKRLIARFTSLFSRKKTAPPEEK</sequence>
<reference evidence="4" key="1">
    <citation type="submission" date="2014-12" db="EMBL/GenBank/DDBJ databases">
        <title>Complete genome sequence of a multi-drug resistant Klebsiella pneumoniae.</title>
        <authorList>
            <person name="Hua X."/>
            <person name="Chen Q."/>
            <person name="Li X."/>
            <person name="Feng Y."/>
            <person name="Ruan Z."/>
            <person name="Yu Y."/>
        </authorList>
    </citation>
    <scope>NUCLEOTIDE SEQUENCE [LARGE SCALE GENOMIC DNA]</scope>
    <source>
        <strain evidence="4">5.12</strain>
    </source>
</reference>